<feature type="non-terminal residue" evidence="1">
    <location>
        <position position="90"/>
    </location>
</feature>
<keyword evidence="2" id="KW-1185">Reference proteome</keyword>
<protein>
    <submittedName>
        <fullName evidence="1">12488_t:CDS:1</fullName>
    </submittedName>
</protein>
<dbReference type="EMBL" id="CAJVPP010012949">
    <property type="protein sequence ID" value="CAG8719330.1"/>
    <property type="molecule type" value="Genomic_DNA"/>
</dbReference>
<gene>
    <name evidence="1" type="ORF">FMOSSE_LOCUS14874</name>
</gene>
<name>A0A9N9NC29_FUNMO</name>
<proteinExistence type="predicted"/>
<dbReference type="Proteomes" id="UP000789375">
    <property type="component" value="Unassembled WGS sequence"/>
</dbReference>
<dbReference type="AlphaFoldDB" id="A0A9N9NC29"/>
<comment type="caution">
    <text evidence="1">The sequence shown here is derived from an EMBL/GenBank/DDBJ whole genome shotgun (WGS) entry which is preliminary data.</text>
</comment>
<sequence>AQVHPTTAQAFYSTTMPTHQTEELTKQRYPNIRVPRSIDNWINETNEINHNFDVEIDINDSGNDYLIDFLMDEIRLEDFNEEVNHSRLCL</sequence>
<evidence type="ECO:0000313" key="1">
    <source>
        <dbReference type="EMBL" id="CAG8719330.1"/>
    </source>
</evidence>
<organism evidence="1 2">
    <name type="scientific">Funneliformis mosseae</name>
    <name type="common">Endomycorrhizal fungus</name>
    <name type="synonym">Glomus mosseae</name>
    <dbReference type="NCBI Taxonomy" id="27381"/>
    <lineage>
        <taxon>Eukaryota</taxon>
        <taxon>Fungi</taxon>
        <taxon>Fungi incertae sedis</taxon>
        <taxon>Mucoromycota</taxon>
        <taxon>Glomeromycotina</taxon>
        <taxon>Glomeromycetes</taxon>
        <taxon>Glomerales</taxon>
        <taxon>Glomeraceae</taxon>
        <taxon>Funneliformis</taxon>
    </lineage>
</organism>
<accession>A0A9N9NC29</accession>
<feature type="non-terminal residue" evidence="1">
    <location>
        <position position="1"/>
    </location>
</feature>
<reference evidence="1" key="1">
    <citation type="submission" date="2021-06" db="EMBL/GenBank/DDBJ databases">
        <authorList>
            <person name="Kallberg Y."/>
            <person name="Tangrot J."/>
            <person name="Rosling A."/>
        </authorList>
    </citation>
    <scope>NUCLEOTIDE SEQUENCE</scope>
    <source>
        <strain evidence="1">87-6 pot B 2015</strain>
    </source>
</reference>
<evidence type="ECO:0000313" key="2">
    <source>
        <dbReference type="Proteomes" id="UP000789375"/>
    </source>
</evidence>